<feature type="region of interest" description="Disordered" evidence="1">
    <location>
        <begin position="167"/>
        <end position="215"/>
    </location>
</feature>
<gene>
    <name evidence="2" type="ORF">FOC84_01860</name>
</gene>
<dbReference type="InterPro" id="IPR003795">
    <property type="entry name" value="DUF192"/>
</dbReference>
<dbReference type="EMBL" id="CP053985">
    <property type="protein sequence ID" value="QKH33749.1"/>
    <property type="molecule type" value="Genomic_DNA"/>
</dbReference>
<feature type="compositionally biased region" description="Acidic residues" evidence="1">
    <location>
        <begin position="135"/>
        <end position="144"/>
    </location>
</feature>
<sequence length="283" mass="30533">MKSGQPAPPQDRIRLLKVASLCGRARGLLGRKPPGPRSGILLMPCAAVHTFGMRYAIDVAFISRRGRVIAVRRALAPCRVALCLGAVAVVEMRAGVLDTEHGGIGRIEAAVQHAARGDIEGNLQCAGELRRQADGDQEAGAEIDEEKHQDPGGAVDQERQLVAPAGDAGEKQRLDQPQPMPGDQHGGVPEQRRDHDVHDREQGQRNGHGGQDGLHGFFHGGDAHAFDHCVGEWQEDDQAASDAQRGVQQPHQEQLPEHAGLLERLGPHRGQHDAVGFDMLARR</sequence>
<organism evidence="2 3">
    <name type="scientific">Achromobacter pestifer</name>
    <dbReference type="NCBI Taxonomy" id="1353889"/>
    <lineage>
        <taxon>Bacteria</taxon>
        <taxon>Pseudomonadati</taxon>
        <taxon>Pseudomonadota</taxon>
        <taxon>Betaproteobacteria</taxon>
        <taxon>Burkholderiales</taxon>
        <taxon>Alcaligenaceae</taxon>
        <taxon>Achromobacter</taxon>
    </lineage>
</organism>
<dbReference type="Gene3D" id="2.60.120.1140">
    <property type="entry name" value="Protein of unknown function DUF192"/>
    <property type="match status" value="1"/>
</dbReference>
<reference evidence="2 3" key="1">
    <citation type="submission" date="2020-05" db="EMBL/GenBank/DDBJ databases">
        <title>FDA dAtabase for Regulatory Grade micrObial Sequences (FDA-ARGOS): Supporting development and validation of Infectious Disease Dx tests.</title>
        <authorList>
            <person name="Sproer C."/>
            <person name="Gronow S."/>
            <person name="Severitt S."/>
            <person name="Schroder I."/>
            <person name="Tallon L."/>
            <person name="Sadzewicz L."/>
            <person name="Zhao X."/>
            <person name="Vavikolanu K."/>
            <person name="Mehta A."/>
            <person name="Aluvathingal J."/>
            <person name="Nadendla S."/>
            <person name="Myers T."/>
            <person name="Yan Y."/>
            <person name="Sichtig H."/>
        </authorList>
    </citation>
    <scope>NUCLEOTIDE SEQUENCE [LARGE SCALE GENOMIC DNA]</scope>
    <source>
        <strain evidence="2 3">FDAARGOS_790</strain>
    </source>
</reference>
<name>A0A7D4DXH7_9BURK</name>
<feature type="region of interest" description="Disordered" evidence="1">
    <location>
        <begin position="235"/>
        <end position="254"/>
    </location>
</feature>
<proteinExistence type="predicted"/>
<feature type="region of interest" description="Disordered" evidence="1">
    <location>
        <begin position="132"/>
        <end position="155"/>
    </location>
</feature>
<feature type="compositionally biased region" description="Basic and acidic residues" evidence="1">
    <location>
        <begin position="190"/>
        <end position="203"/>
    </location>
</feature>
<feature type="region of interest" description="Disordered" evidence="1">
    <location>
        <begin position="264"/>
        <end position="283"/>
    </location>
</feature>
<evidence type="ECO:0000313" key="3">
    <source>
        <dbReference type="Proteomes" id="UP000500970"/>
    </source>
</evidence>
<evidence type="ECO:0000256" key="1">
    <source>
        <dbReference type="SAM" id="MobiDB-lite"/>
    </source>
</evidence>
<dbReference type="Pfam" id="PF02643">
    <property type="entry name" value="DUF192"/>
    <property type="match status" value="1"/>
</dbReference>
<dbReference type="Proteomes" id="UP000500970">
    <property type="component" value="Chromosome"/>
</dbReference>
<dbReference type="AlphaFoldDB" id="A0A7D4DXH7"/>
<dbReference type="KEGG" id="apes:FOC84_01860"/>
<evidence type="ECO:0000313" key="2">
    <source>
        <dbReference type="EMBL" id="QKH33749.1"/>
    </source>
</evidence>
<protein>
    <submittedName>
        <fullName evidence="2">DUF192 domain-containing protein</fullName>
    </submittedName>
</protein>
<keyword evidence="3" id="KW-1185">Reference proteome</keyword>
<accession>A0A7D4DXH7</accession>
<dbReference type="InterPro" id="IPR038695">
    <property type="entry name" value="Saro_0823-like_sf"/>
</dbReference>